<evidence type="ECO:0000313" key="1">
    <source>
        <dbReference type="EMBL" id="MFC6396933.1"/>
    </source>
</evidence>
<accession>A0ABW1X2T4</accession>
<proteinExistence type="predicted"/>
<organism evidence="1 2">
    <name type="scientific">Luteococcus sanguinis</name>
    <dbReference type="NCBI Taxonomy" id="174038"/>
    <lineage>
        <taxon>Bacteria</taxon>
        <taxon>Bacillati</taxon>
        <taxon>Actinomycetota</taxon>
        <taxon>Actinomycetes</taxon>
        <taxon>Propionibacteriales</taxon>
        <taxon>Propionibacteriaceae</taxon>
        <taxon>Luteococcus</taxon>
    </lineage>
</organism>
<sequence>MTTGQHVALLRSRGMSVDEALAQQWFANVSYYRLSAYWYPARVVDSSGVRGDAFRAGTDFKHVTSLYEADRKLRTLVHDGMERIEVSLRARVGQQLYSHGSLAHTDPRHFRPTFNHARWLETAHKRIDRAAHHNESIKHYRDTYGQYPFWVLAEVLDFADVSRLLEGLPAKDQLEISEGFGVRVDLAALSQSQSRTARKTPPLVRWMEQLTIIRNTCAHHARLWNKSFTPAPTSALRTQPELKLLPAGQSERLFGALVVMARLLRSTSPGTTWPEKVVDLLDTAFLPNPLTNRASLGMPEDWVDEL</sequence>
<comment type="caution">
    <text evidence="1">The sequence shown here is derived from an EMBL/GenBank/DDBJ whole genome shotgun (WGS) entry which is preliminary data.</text>
</comment>
<evidence type="ECO:0000313" key="2">
    <source>
        <dbReference type="Proteomes" id="UP001596266"/>
    </source>
</evidence>
<dbReference type="EMBL" id="JBHSUA010000016">
    <property type="protein sequence ID" value="MFC6396933.1"/>
    <property type="molecule type" value="Genomic_DNA"/>
</dbReference>
<dbReference type="Proteomes" id="UP001596266">
    <property type="component" value="Unassembled WGS sequence"/>
</dbReference>
<reference evidence="2" key="1">
    <citation type="journal article" date="2019" name="Int. J. Syst. Evol. Microbiol.">
        <title>The Global Catalogue of Microorganisms (GCM) 10K type strain sequencing project: providing services to taxonomists for standard genome sequencing and annotation.</title>
        <authorList>
            <consortium name="The Broad Institute Genomics Platform"/>
            <consortium name="The Broad Institute Genome Sequencing Center for Infectious Disease"/>
            <person name="Wu L."/>
            <person name="Ma J."/>
        </authorList>
    </citation>
    <scope>NUCLEOTIDE SEQUENCE [LARGE SCALE GENOMIC DNA]</scope>
    <source>
        <strain evidence="2">CGMCC 1.15277</strain>
    </source>
</reference>
<gene>
    <name evidence="1" type="ORF">ACFP57_08040</name>
</gene>
<name>A0ABW1X2T4_9ACTN</name>
<dbReference type="RefSeq" id="WP_343885892.1">
    <property type="nucleotide sequence ID" value="NZ_BAAAKI010000011.1"/>
</dbReference>
<dbReference type="InterPro" id="IPR011664">
    <property type="entry name" value="Abi_system_AbiD/AbiF-like"/>
</dbReference>
<keyword evidence="2" id="KW-1185">Reference proteome</keyword>
<dbReference type="Pfam" id="PF07751">
    <property type="entry name" value="Abi_2"/>
    <property type="match status" value="1"/>
</dbReference>
<protein>
    <submittedName>
        <fullName evidence="1">Abi family protein</fullName>
    </submittedName>
</protein>